<organism evidence="1 2">
    <name type="scientific">Caenorhabditis elegans</name>
    <dbReference type="NCBI Taxonomy" id="6239"/>
    <lineage>
        <taxon>Eukaryota</taxon>
        <taxon>Metazoa</taxon>
        <taxon>Ecdysozoa</taxon>
        <taxon>Nematoda</taxon>
        <taxon>Chromadorea</taxon>
        <taxon>Rhabditida</taxon>
        <taxon>Rhabditina</taxon>
        <taxon>Rhabditomorpha</taxon>
        <taxon>Rhabditoidea</taxon>
        <taxon>Rhabditidae</taxon>
        <taxon>Peloderinae</taxon>
        <taxon>Caenorhabditis</taxon>
    </lineage>
</organism>
<keyword evidence="2" id="KW-1185">Reference proteome</keyword>
<accession>A0A0S4XR14</accession>
<dbReference type="GeneID" id="173477"/>
<gene>
    <name evidence="1 3" type="primary">fbxc-40</name>
    <name evidence="3" type="ORF">C32B5.1</name>
    <name evidence="1" type="ORF">CELE_C32B5.1</name>
</gene>
<dbReference type="KEGG" id="cel:CELE_C32B5.1"/>
<evidence type="ECO:0000313" key="3">
    <source>
        <dbReference type="WormBase" id="C32B5.1c"/>
    </source>
</evidence>
<dbReference type="RefSeq" id="NP_001305211.1">
    <property type="nucleotide sequence ID" value="NM_001318282.3"/>
</dbReference>
<evidence type="ECO:0000313" key="2">
    <source>
        <dbReference type="Proteomes" id="UP000001940"/>
    </source>
</evidence>
<dbReference type="InterPro" id="IPR021942">
    <property type="entry name" value="DUF3557"/>
</dbReference>
<proteinExistence type="predicted"/>
<dbReference type="EMBL" id="BX284602">
    <property type="protein sequence ID" value="CUV67064.1"/>
    <property type="molecule type" value="Genomic_DNA"/>
</dbReference>
<evidence type="ECO:0000313" key="1">
    <source>
        <dbReference type="EMBL" id="CUV67064.1"/>
    </source>
</evidence>
<dbReference type="CTD" id="173477"/>
<reference evidence="1 2" key="1">
    <citation type="journal article" date="1998" name="Science">
        <title>Genome sequence of the nematode C. elegans: a platform for investigating biology.</title>
        <authorList>
            <consortium name="The C. elegans sequencing consortium"/>
            <person name="Sulson J.E."/>
            <person name="Waterston R."/>
        </authorList>
    </citation>
    <scope>NUCLEOTIDE SEQUENCE [LARGE SCALE GENOMIC DNA]</scope>
    <source>
        <strain evidence="1 2">Bristol N2</strain>
    </source>
</reference>
<dbReference type="Pfam" id="PF12078">
    <property type="entry name" value="DUF3557"/>
    <property type="match status" value="1"/>
</dbReference>
<dbReference type="ExpressionAtlas" id="A0A0S4XR14">
    <property type="expression patterns" value="baseline and differential"/>
</dbReference>
<dbReference type="OrthoDB" id="5910309at2759"/>
<protein>
    <submittedName>
        <fullName evidence="1">F-box C protein</fullName>
    </submittedName>
</protein>
<sequence>MMTYPCLKSVLVNFDPNLRIELSLRCPSLRSINQSTPLEIETLSVNFSGLIINSHKYYLQIVEINTNDVYIKSGELHGKKLPHQLRPFTNCSPGTYIGFENDTDSIEWATSSKDRKEAVAYLYERVLGNRNIPIKVSKLDINSNTVYLEGLRNLKLSVSELELDDYTGRTQLLSSIALYLDPSNFPLKCLRLPKFLMGWEKDGMLNHQVIQTAKLLTINGFPQYIHKISTRIVRVHLDLIKSNWDISFISEKLIKLIDHWLDIGKEVGTRFSFVWSATRMNAARDIWKAIRDKFIFRIRETQRTDDCFEPLKIPSRFYSETWVSIRRGSGYEWICNLEVRSL</sequence>
<name>A0A0S4XR14_CAEEL</name>
<dbReference type="WormBase" id="C32B5.1c">
    <property type="protein sequence ID" value="CE51230"/>
    <property type="gene ID" value="WBGene00016295"/>
    <property type="gene designation" value="fbxc-40"/>
</dbReference>
<dbReference type="Proteomes" id="UP000001940">
    <property type="component" value="Chromosome II"/>
</dbReference>
<dbReference type="AGR" id="WB:WBGene00016295"/>
<dbReference type="AlphaFoldDB" id="A0A0S4XR14"/>
<dbReference type="PANTHER" id="PTHR31379:SF1">
    <property type="entry name" value="F-BOX C PROTEIN-RELATED"/>
    <property type="match status" value="1"/>
</dbReference>
<dbReference type="PANTHER" id="PTHR31379">
    <property type="entry name" value="F-BOX C PROTEIN-RELATED-RELATED"/>
    <property type="match status" value="1"/>
</dbReference>
<dbReference type="Bgee" id="WBGene00016295">
    <property type="expression patterns" value="Expressed in pharyngeal muscle cell (C elegans) and 3 other cell types or tissues"/>
</dbReference>